<sequence length="558" mass="59998">MTMRIKQDYFKRETAEVAKFIDNLKEGATKGGVFDSAAANDFMSGALNQNATAVPGKLQAVLDDCADDGQRELVTKAILDGVRVYEEQHGTSVPADVSEQALHLAYATTEAARRKYGSILDSASSVHHDPLSLQPNRAVVSILTAFAEAVPWAHYLPADIGSNEAKLAIVSHNAGSSFGAYAQNDLLDGTHSGDSYVSSARIHTTTPGADGTVSGKLSVGQTTSDTCDQKADGVPLLRGRTLVYVNGILAAKEPIDSAGSGNSPVNGSITLAGTTFVIGGTVNTDTGVYALTTTPKMPDSIPVSVEGFIDFERSPNLTPTIITSVNMFSLYANPWRVLTRQSIDGRTQMANELNLDPYSESVIAIQNQFANERHYNVLAKARRLAGNNQSDYNFDWKNRSAQLKRNDIWHDFGPALAKASQQMAVDTMNHGITHLYVGKDIASQWLTLANDIFEPSGIAVRPGIFRVGRLFGQYEVYYSPKQVKESPQGGEILCVGRATDVARNPVVLGDAVPPTVKPLLAGDDLREGAGFYARNFTSTNPHEPSARGCAIINVTDMR</sequence>
<dbReference type="EMBL" id="CP002580">
    <property type="protein sequence ID" value="AJK46231.1"/>
    <property type="molecule type" value="Genomic_DNA"/>
</dbReference>
<dbReference type="Proteomes" id="UP000031838">
    <property type="component" value="Chromosome 1"/>
</dbReference>
<organism evidence="2 3">
    <name type="scientific">Burkholderia plantarii</name>
    <dbReference type="NCBI Taxonomy" id="41899"/>
    <lineage>
        <taxon>Bacteria</taxon>
        <taxon>Pseudomonadati</taxon>
        <taxon>Pseudomonadota</taxon>
        <taxon>Betaproteobacteria</taxon>
        <taxon>Burkholderiales</taxon>
        <taxon>Burkholderiaceae</taxon>
        <taxon>Burkholderia</taxon>
    </lineage>
</organism>
<dbReference type="RefSeq" id="WP_042624794.1">
    <property type="nucleotide sequence ID" value="NZ_CP002580.1"/>
</dbReference>
<proteinExistence type="predicted"/>
<name>A0A0B6S1W4_BURPL</name>
<reference evidence="2 3" key="2">
    <citation type="journal article" date="2016" name="Appl. Microbiol. Biotechnol.">
        <title>Mutations improving production and secretion of extracellular lipase by Burkholderia glumae PG1.</title>
        <authorList>
            <person name="Knapp A."/>
            <person name="Voget S."/>
            <person name="Gao R."/>
            <person name="Zaburannyi N."/>
            <person name="Krysciak D."/>
            <person name="Breuer M."/>
            <person name="Hauer B."/>
            <person name="Streit W.R."/>
            <person name="Muller R."/>
            <person name="Daniel R."/>
            <person name="Jaeger K.E."/>
        </authorList>
    </citation>
    <scope>NUCLEOTIDE SEQUENCE [LARGE SCALE GENOMIC DNA]</scope>
    <source>
        <strain evidence="2 3">PG1</strain>
    </source>
</reference>
<accession>A0A0B6S1W4</accession>
<evidence type="ECO:0000313" key="2">
    <source>
        <dbReference type="EMBL" id="AJK46231.1"/>
    </source>
</evidence>
<protein>
    <submittedName>
        <fullName evidence="2">Uncharacterized protein</fullName>
    </submittedName>
</protein>
<gene>
    <name evidence="2" type="ORF">BGL_1c17220</name>
</gene>
<keyword evidence="3" id="KW-1185">Reference proteome</keyword>
<dbReference type="KEGG" id="bgp:BGL_1c17220"/>
<evidence type="ECO:0000256" key="1">
    <source>
        <dbReference type="SAM" id="MobiDB-lite"/>
    </source>
</evidence>
<dbReference type="HOGENOM" id="CLU_494904_0_0_4"/>
<feature type="region of interest" description="Disordered" evidence="1">
    <location>
        <begin position="207"/>
        <end position="229"/>
    </location>
</feature>
<dbReference type="AlphaFoldDB" id="A0A0B6S1W4"/>
<reference evidence="3" key="1">
    <citation type="submission" date="2011-03" db="EMBL/GenBank/DDBJ databases">
        <authorList>
            <person name="Voget S."/>
            <person name="Streit W.R."/>
            <person name="Jaeger K.E."/>
            <person name="Daniel R."/>
        </authorList>
    </citation>
    <scope>NUCLEOTIDE SEQUENCE [LARGE SCALE GENOMIC DNA]</scope>
    <source>
        <strain evidence="3">PG1</strain>
    </source>
</reference>
<evidence type="ECO:0000313" key="3">
    <source>
        <dbReference type="Proteomes" id="UP000031838"/>
    </source>
</evidence>